<dbReference type="PANTHER" id="PTHR46637:SF1">
    <property type="entry name" value="BLL5188 PROTEIN"/>
    <property type="match status" value="1"/>
</dbReference>
<dbReference type="Pfam" id="PF01609">
    <property type="entry name" value="DDE_Tnp_1"/>
    <property type="match status" value="1"/>
</dbReference>
<dbReference type="InterPro" id="IPR002559">
    <property type="entry name" value="Transposase_11"/>
</dbReference>
<evidence type="ECO:0000313" key="4">
    <source>
        <dbReference type="Proteomes" id="UP000639859"/>
    </source>
</evidence>
<evidence type="ECO:0000259" key="2">
    <source>
        <dbReference type="Pfam" id="PF13340"/>
    </source>
</evidence>
<feature type="domain" description="Transposase IS4-like" evidence="1">
    <location>
        <begin position="91"/>
        <end position="252"/>
    </location>
</feature>
<accession>A0ABS0STG1</accession>
<comment type="caution">
    <text evidence="3">The sequence shown here is derived from an EMBL/GenBank/DDBJ whole genome shotgun (WGS) entry which is preliminary data.</text>
</comment>
<proteinExistence type="predicted"/>
<dbReference type="NCBIfam" id="NF033580">
    <property type="entry name" value="transpos_IS5_3"/>
    <property type="match status" value="1"/>
</dbReference>
<dbReference type="InterPro" id="IPR052909">
    <property type="entry name" value="Transposase_6_like"/>
</dbReference>
<dbReference type="Pfam" id="PF13340">
    <property type="entry name" value="DUF4096"/>
    <property type="match status" value="1"/>
</dbReference>
<gene>
    <name evidence="3" type="ORF">I4Q42_01030</name>
</gene>
<dbReference type="EMBL" id="JADWOX010000001">
    <property type="protein sequence ID" value="MBI1682245.1"/>
    <property type="molecule type" value="Genomic_DNA"/>
</dbReference>
<dbReference type="Proteomes" id="UP000639859">
    <property type="component" value="Unassembled WGS sequence"/>
</dbReference>
<dbReference type="PANTHER" id="PTHR46637">
    <property type="entry name" value="TIS1421-TRANSPOSASE PROTEIN A"/>
    <property type="match status" value="1"/>
</dbReference>
<evidence type="ECO:0000313" key="3">
    <source>
        <dbReference type="EMBL" id="MBI1682245.1"/>
    </source>
</evidence>
<protein>
    <submittedName>
        <fullName evidence="3">IS5 family transposase</fullName>
    </submittedName>
</protein>
<feature type="domain" description="Insertion element IS402-like" evidence="2">
    <location>
        <begin position="8"/>
        <end position="79"/>
    </location>
</feature>
<organism evidence="3 4">
    <name type="scientific">Caulobacter hibisci</name>
    <dbReference type="NCBI Taxonomy" id="2035993"/>
    <lineage>
        <taxon>Bacteria</taxon>
        <taxon>Pseudomonadati</taxon>
        <taxon>Pseudomonadota</taxon>
        <taxon>Alphaproteobacteria</taxon>
        <taxon>Caulobacterales</taxon>
        <taxon>Caulobacteraceae</taxon>
        <taxon>Caulobacter</taxon>
    </lineage>
</organism>
<name>A0ABS0STG1_9CAUL</name>
<keyword evidence="4" id="KW-1185">Reference proteome</keyword>
<sequence>MAKQVQWLSDEEWARIEPLLPRGRKGAHRVDDRRVISGIVHMLKSGARWRDCPPEFGPYTTVYNRFNRWSRQGLWLRMFEALTGHNGIFDGAAIDATHIKAHRSAAGAKGGPFAQAIGRSRGGRTTKVHGLVDERGKPRVLLLSAGNINDISMAHALIQAAGPFRRLLADRAYDANHFRQRLAEQGAEAVIPSTTSRKVPIAYDAQAYKQRNLVERMWCRLKDFRRVATRYDKLARNYLSGALIAALCAYWLN</sequence>
<reference evidence="3 4" key="1">
    <citation type="submission" date="2020-11" db="EMBL/GenBank/DDBJ databases">
        <title>genome sequence of strain KACC 18849.</title>
        <authorList>
            <person name="Gao J."/>
            <person name="Zhang X."/>
        </authorList>
    </citation>
    <scope>NUCLEOTIDE SEQUENCE [LARGE SCALE GENOMIC DNA]</scope>
    <source>
        <strain evidence="3 4">KACC 18849</strain>
    </source>
</reference>
<evidence type="ECO:0000259" key="1">
    <source>
        <dbReference type="Pfam" id="PF01609"/>
    </source>
</evidence>
<dbReference type="InterPro" id="IPR025161">
    <property type="entry name" value="IS402-like_dom"/>
</dbReference>